<evidence type="ECO:0000256" key="4">
    <source>
        <dbReference type="ARBA" id="ARBA00022701"/>
    </source>
</evidence>
<evidence type="ECO:0000256" key="3">
    <source>
        <dbReference type="ARBA" id="ARBA00022490"/>
    </source>
</evidence>
<reference evidence="8" key="1">
    <citation type="submission" date="2020-12" db="EMBL/GenBank/DDBJ databases">
        <title>WGS assembly of Carya illinoinensis cv. Pawnee.</title>
        <authorList>
            <person name="Platts A."/>
            <person name="Shu S."/>
            <person name="Wright S."/>
            <person name="Barry K."/>
            <person name="Edger P."/>
            <person name="Pires J.C."/>
            <person name="Schmutz J."/>
        </authorList>
    </citation>
    <scope>NUCLEOTIDE SEQUENCE</scope>
    <source>
        <tissue evidence="8">Leaf</tissue>
    </source>
</reference>
<accession>A0A8T1QYX9</accession>
<organism evidence="8 9">
    <name type="scientific">Carya illinoinensis</name>
    <name type="common">Pecan</name>
    <dbReference type="NCBI Taxonomy" id="32201"/>
    <lineage>
        <taxon>Eukaryota</taxon>
        <taxon>Viridiplantae</taxon>
        <taxon>Streptophyta</taxon>
        <taxon>Embryophyta</taxon>
        <taxon>Tracheophyta</taxon>
        <taxon>Spermatophyta</taxon>
        <taxon>Magnoliopsida</taxon>
        <taxon>eudicotyledons</taxon>
        <taxon>Gunneridae</taxon>
        <taxon>Pentapetalae</taxon>
        <taxon>rosids</taxon>
        <taxon>fabids</taxon>
        <taxon>Fagales</taxon>
        <taxon>Juglandaceae</taxon>
        <taxon>Carya</taxon>
    </lineage>
</organism>
<evidence type="ECO:0000256" key="5">
    <source>
        <dbReference type="ARBA" id="ARBA00023212"/>
    </source>
</evidence>
<dbReference type="GO" id="GO:0005874">
    <property type="term" value="C:microtubule"/>
    <property type="evidence" value="ECO:0007669"/>
    <property type="project" value="UniProtKB-KW"/>
</dbReference>
<name>A0A8T1QYX9_CARIL</name>
<dbReference type="AlphaFoldDB" id="A0A8T1QYX9"/>
<gene>
    <name evidence="8" type="ORF">CIPAW_03G049500</name>
</gene>
<keyword evidence="5" id="KW-0206">Cytoskeleton</keyword>
<feature type="region of interest" description="Disordered" evidence="6">
    <location>
        <begin position="316"/>
        <end position="373"/>
    </location>
</feature>
<dbReference type="PANTHER" id="PTHR47067">
    <property type="entry name" value="TPX2 (TARGETING PROTEIN FOR XKLP2) PROTEIN FAMILY-RELATED"/>
    <property type="match status" value="1"/>
</dbReference>
<dbReference type="Pfam" id="PF06886">
    <property type="entry name" value="TPX2"/>
    <property type="match status" value="1"/>
</dbReference>
<feature type="compositionally biased region" description="Basic and acidic residues" evidence="6">
    <location>
        <begin position="354"/>
        <end position="371"/>
    </location>
</feature>
<evidence type="ECO:0000256" key="6">
    <source>
        <dbReference type="SAM" id="MobiDB-lite"/>
    </source>
</evidence>
<keyword evidence="3" id="KW-0963">Cytoplasm</keyword>
<comment type="caution">
    <text evidence="8">The sequence shown here is derived from an EMBL/GenBank/DDBJ whole genome shotgun (WGS) entry which is preliminary data.</text>
</comment>
<dbReference type="InterPro" id="IPR044216">
    <property type="entry name" value="WDL7"/>
</dbReference>
<proteinExistence type="inferred from homology"/>
<feature type="region of interest" description="Disordered" evidence="6">
    <location>
        <begin position="205"/>
        <end position="267"/>
    </location>
</feature>
<feature type="compositionally biased region" description="Basic and acidic residues" evidence="6">
    <location>
        <begin position="254"/>
        <end position="265"/>
    </location>
</feature>
<evidence type="ECO:0000259" key="7">
    <source>
        <dbReference type="Pfam" id="PF06886"/>
    </source>
</evidence>
<dbReference type="EMBL" id="CM031811">
    <property type="protein sequence ID" value="KAG6659635.1"/>
    <property type="molecule type" value="Genomic_DNA"/>
</dbReference>
<evidence type="ECO:0000313" key="8">
    <source>
        <dbReference type="EMBL" id="KAG6659635.1"/>
    </source>
</evidence>
<feature type="region of interest" description="Disordered" evidence="6">
    <location>
        <begin position="479"/>
        <end position="567"/>
    </location>
</feature>
<feature type="domain" description="TPX2 C-terminal" evidence="7">
    <location>
        <begin position="403"/>
        <end position="483"/>
    </location>
</feature>
<comment type="similarity">
    <text evidence="2">Belongs to the TPX2 family.</text>
</comment>
<keyword evidence="4" id="KW-0493">Microtubule</keyword>
<protein>
    <recommendedName>
        <fullName evidence="7">TPX2 C-terminal domain-containing protein</fullName>
    </recommendedName>
</protein>
<evidence type="ECO:0000256" key="2">
    <source>
        <dbReference type="ARBA" id="ARBA00005885"/>
    </source>
</evidence>
<dbReference type="PANTHER" id="PTHR47067:SF7">
    <property type="entry name" value="TPX2 (TARGETING PROTEIN FOR XKLP2) PROTEIN FAMILY"/>
    <property type="match status" value="1"/>
</dbReference>
<dbReference type="Proteomes" id="UP000811609">
    <property type="component" value="Chromosome 3"/>
</dbReference>
<comment type="subcellular location">
    <subcellularLocation>
        <location evidence="1">Cytoplasm</location>
        <location evidence="1">Cytoskeleton</location>
    </subcellularLocation>
</comment>
<feature type="compositionally biased region" description="Low complexity" evidence="6">
    <location>
        <begin position="223"/>
        <end position="240"/>
    </location>
</feature>
<dbReference type="InterPro" id="IPR027329">
    <property type="entry name" value="TPX2_C"/>
</dbReference>
<feature type="compositionally biased region" description="Polar residues" evidence="6">
    <location>
        <begin position="533"/>
        <end position="559"/>
    </location>
</feature>
<evidence type="ECO:0000313" key="9">
    <source>
        <dbReference type="Proteomes" id="UP000811609"/>
    </source>
</evidence>
<evidence type="ECO:0000256" key="1">
    <source>
        <dbReference type="ARBA" id="ARBA00004245"/>
    </source>
</evidence>
<sequence>MGDSACLMQPFSYTSGIPNEANEGNPIHALGQSISFGRFMSESLAWEKWSTFSHNRYVEEAERYSRPGSVAQKKAFFEAHYKKIAAQKAAALLEQANAASNNETAEEEVANNISPHDSEIVIPNSNEVIDQQHVVATPYTAAYAFVNDNEYGSNAEKGQFENRMVDGADLVPEKHVFMVNSLEVEQSNQLRDVDNHKLAEMELGGTPEMEKPLLRSSNSNQDSLASMSKKKPSLSSSSSLIHGRATKVPSSPAKDMDPICPKKDNNATPMIMKSAIHSADKKKSTPKSHYKSVNFTPIREINRLTSKVIRKIESSRPGAISSKTSKDCLTPLKTPTTVSKNEVRRHPSATPWSAERRARTPLDPSASERTKVSQKWRLLPTDCTKYLSACRNKMQSPILSTPFSFRTEERAARRKKICISLPFLPCCFQKLEDKFNANDAQKVQLQTKIKEKAETEIRKLRQSLCFKARPLPSFYKERKEQQNEMNKMPLAHPQSPKLGRKPTRIMAESTSSLPPQRPSIKRSGSKHLHGKDSQTPTRTLTPQSIVDTHENTSPNIQMDSHSHKYRT</sequence>
<keyword evidence="9" id="KW-1185">Reference proteome</keyword>
<feature type="compositionally biased region" description="Basic residues" evidence="6">
    <location>
        <begin position="519"/>
        <end position="529"/>
    </location>
</feature>